<name>A0A176VVG5_MARPO</name>
<gene>
    <name evidence="3" type="ORF">AXG93_1681s1000</name>
</gene>
<evidence type="ECO:0000313" key="4">
    <source>
        <dbReference type="Proteomes" id="UP000077202"/>
    </source>
</evidence>
<organism evidence="3 4">
    <name type="scientific">Marchantia polymorpha subsp. ruderalis</name>
    <dbReference type="NCBI Taxonomy" id="1480154"/>
    <lineage>
        <taxon>Eukaryota</taxon>
        <taxon>Viridiplantae</taxon>
        <taxon>Streptophyta</taxon>
        <taxon>Embryophyta</taxon>
        <taxon>Marchantiophyta</taxon>
        <taxon>Marchantiopsida</taxon>
        <taxon>Marchantiidae</taxon>
        <taxon>Marchantiales</taxon>
        <taxon>Marchantiaceae</taxon>
        <taxon>Marchantia</taxon>
    </lineage>
</organism>
<sequence length="221" mass="25222">MSEGKEDEGRDAGTRVPSAEGANKMTSEEPEREDLVGPTGVSSSTPLEMLARHGVEAAVEEAVRPSQCEGGSYVELDRNRTRTKVTANPELIAQDQKYRTLEERYNFLQDQWALTRKLQKAALKMRDEMVMRARRKIDELRAKVETDLSVKQVQIRNLTEELVRKTRALEESEVARRADEELLGRLQSECEEFRAQRAAAEVQLAELEDHNRRTQIARGRN</sequence>
<dbReference type="Proteomes" id="UP000077202">
    <property type="component" value="Unassembled WGS sequence"/>
</dbReference>
<proteinExistence type="predicted"/>
<evidence type="ECO:0000256" key="2">
    <source>
        <dbReference type="SAM" id="MobiDB-lite"/>
    </source>
</evidence>
<keyword evidence="1" id="KW-0175">Coiled coil</keyword>
<reference evidence="3" key="1">
    <citation type="submission" date="2016-03" db="EMBL/GenBank/DDBJ databases">
        <title>Mechanisms controlling the formation of the plant cell surface in tip-growing cells are functionally conserved among land plants.</title>
        <authorList>
            <person name="Honkanen S."/>
            <person name="Jones V.A."/>
            <person name="Morieri G."/>
            <person name="Champion C."/>
            <person name="Hetherington A.J."/>
            <person name="Kelly S."/>
            <person name="Saint-Marcoux D."/>
            <person name="Proust H."/>
            <person name="Prescott H."/>
            <person name="Dolan L."/>
        </authorList>
    </citation>
    <scope>NUCLEOTIDE SEQUENCE [LARGE SCALE GENOMIC DNA]</scope>
    <source>
        <tissue evidence="3">Whole gametophyte</tissue>
    </source>
</reference>
<comment type="caution">
    <text evidence="3">The sequence shown here is derived from an EMBL/GenBank/DDBJ whole genome shotgun (WGS) entry which is preliminary data.</text>
</comment>
<dbReference type="AlphaFoldDB" id="A0A176VVG5"/>
<keyword evidence="4" id="KW-1185">Reference proteome</keyword>
<feature type="region of interest" description="Disordered" evidence="2">
    <location>
        <begin position="1"/>
        <end position="48"/>
    </location>
</feature>
<protein>
    <submittedName>
        <fullName evidence="3">Uncharacterized protein</fullName>
    </submittedName>
</protein>
<accession>A0A176VVG5</accession>
<feature type="coiled-coil region" evidence="1">
    <location>
        <begin position="141"/>
        <end position="217"/>
    </location>
</feature>
<feature type="compositionally biased region" description="Basic and acidic residues" evidence="2">
    <location>
        <begin position="26"/>
        <end position="35"/>
    </location>
</feature>
<evidence type="ECO:0000256" key="1">
    <source>
        <dbReference type="SAM" id="Coils"/>
    </source>
</evidence>
<dbReference type="EMBL" id="LVLJ01002487">
    <property type="protein sequence ID" value="OAE24747.1"/>
    <property type="molecule type" value="Genomic_DNA"/>
</dbReference>
<evidence type="ECO:0000313" key="3">
    <source>
        <dbReference type="EMBL" id="OAE24747.1"/>
    </source>
</evidence>